<dbReference type="GO" id="GO:0016740">
    <property type="term" value="F:transferase activity"/>
    <property type="evidence" value="ECO:0007669"/>
    <property type="project" value="UniProtKB-KW"/>
</dbReference>
<dbReference type="EMBL" id="FWWZ01000001">
    <property type="protein sequence ID" value="SMC10034.1"/>
    <property type="molecule type" value="Genomic_DNA"/>
</dbReference>
<proteinExistence type="predicted"/>
<evidence type="ECO:0000313" key="2">
    <source>
        <dbReference type="EMBL" id="SMC10034.1"/>
    </source>
</evidence>
<protein>
    <submittedName>
        <fullName evidence="2">Acetyltransferase (GNAT) domain-containing protein</fullName>
    </submittedName>
</protein>
<reference evidence="3" key="1">
    <citation type="submission" date="2017-04" db="EMBL/GenBank/DDBJ databases">
        <authorList>
            <person name="Varghese N."/>
            <person name="Submissions S."/>
        </authorList>
    </citation>
    <scope>NUCLEOTIDE SEQUENCE [LARGE SCALE GENOMIC DNA]</scope>
    <source>
        <strain evidence="3">DSM 16512</strain>
    </source>
</reference>
<evidence type="ECO:0000259" key="1">
    <source>
        <dbReference type="Pfam" id="PF13480"/>
    </source>
</evidence>
<dbReference type="InterPro" id="IPR038740">
    <property type="entry name" value="BioF2-like_GNAT_dom"/>
</dbReference>
<dbReference type="OrthoDB" id="9773932at2"/>
<dbReference type="AlphaFoldDB" id="A0A1W1WUM9"/>
<sequence>MNRVYSKELVQAWKKALIDTYGFEEYMDFLIQPTITGSKYLTYLPMLNYTDRTSDQVSDLLELAKDQNYQIRTLNPTYKEFKELDTVTLRILLKTYDEEELIKSYRKLAQRSIKKDRKNNKIEIKIDHDLDLFYALISAMYKDHGTPIFPKQFIINLHKYLGNKIHFYTFIEDSEVLGSYMVFVDNKILTFQLGGILNKFKKRHNGYYFQHKILVDIISKYDIDIVDFGRSGYNSGTYFFKTRFGAEPVKIDILTNHQKNVYQSYKLAAEIWKKLPKPLTDLIGPKLTKYLVDL</sequence>
<dbReference type="SUPFAM" id="SSF55729">
    <property type="entry name" value="Acyl-CoA N-acyltransferases (Nat)"/>
    <property type="match status" value="1"/>
</dbReference>
<dbReference type="InterPro" id="IPR016181">
    <property type="entry name" value="Acyl_CoA_acyltransferase"/>
</dbReference>
<gene>
    <name evidence="2" type="ORF">SAMN05660197_1865</name>
</gene>
<feature type="domain" description="BioF2-like acetyltransferase" evidence="1">
    <location>
        <begin position="104"/>
        <end position="233"/>
    </location>
</feature>
<dbReference type="Gene3D" id="3.40.630.30">
    <property type="match status" value="1"/>
</dbReference>
<evidence type="ECO:0000313" key="3">
    <source>
        <dbReference type="Proteomes" id="UP000192602"/>
    </source>
</evidence>
<dbReference type="Proteomes" id="UP000192602">
    <property type="component" value="Unassembled WGS sequence"/>
</dbReference>
<dbReference type="RefSeq" id="WP_084276414.1">
    <property type="nucleotide sequence ID" value="NZ_AP026671.1"/>
</dbReference>
<accession>A0A1W1WUM9</accession>
<keyword evidence="2" id="KW-0808">Transferase</keyword>
<name>A0A1W1WUM9_9BACT</name>
<keyword evidence="3" id="KW-1185">Reference proteome</keyword>
<dbReference type="STRING" id="1069081.SAMN05660197_1865"/>
<organism evidence="2 3">
    <name type="scientific">Nitratiruptor tergarcus DSM 16512</name>
    <dbReference type="NCBI Taxonomy" id="1069081"/>
    <lineage>
        <taxon>Bacteria</taxon>
        <taxon>Pseudomonadati</taxon>
        <taxon>Campylobacterota</taxon>
        <taxon>Epsilonproteobacteria</taxon>
        <taxon>Nautiliales</taxon>
        <taxon>Nitratiruptoraceae</taxon>
        <taxon>Nitratiruptor</taxon>
    </lineage>
</organism>
<dbReference type="Pfam" id="PF13480">
    <property type="entry name" value="Acetyltransf_6"/>
    <property type="match status" value="1"/>
</dbReference>